<evidence type="ECO:0000313" key="2">
    <source>
        <dbReference type="Proteomes" id="UP001165586"/>
    </source>
</evidence>
<reference evidence="1" key="1">
    <citation type="submission" date="2022-08" db="EMBL/GenBank/DDBJ databases">
        <authorList>
            <person name="Deng Y."/>
            <person name="Han X.-F."/>
            <person name="Zhang Y.-Q."/>
        </authorList>
    </citation>
    <scope>NUCLEOTIDE SEQUENCE</scope>
    <source>
        <strain evidence="1">CPCC 203386</strain>
    </source>
</reference>
<organism evidence="1 2">
    <name type="scientific">Herbiconiux daphne</name>
    <dbReference type="NCBI Taxonomy" id="2970914"/>
    <lineage>
        <taxon>Bacteria</taxon>
        <taxon>Bacillati</taxon>
        <taxon>Actinomycetota</taxon>
        <taxon>Actinomycetes</taxon>
        <taxon>Micrococcales</taxon>
        <taxon>Microbacteriaceae</taxon>
        <taxon>Herbiconiux</taxon>
    </lineage>
</organism>
<name>A0ABT2HCG6_9MICO</name>
<sequence length="144" mass="15869">MINRKHILAITSNGEWFNTQENIDAFKAANPTAFIAKVGDKATIMNRRLMSYNTTGKIIGFDQTSTGKFLVMVKWDKDAAPLRVGIKSIMPNAPEKFWMAIPFNSSGSARQQAHFYAGSSRRNGVAPAVLRFASLPAAQRYDAG</sequence>
<dbReference type="RefSeq" id="WP_259544024.1">
    <property type="nucleotide sequence ID" value="NZ_JANLCJ010000851.1"/>
</dbReference>
<dbReference type="EMBL" id="JANLCJ010000851">
    <property type="protein sequence ID" value="MCS5737588.1"/>
    <property type="molecule type" value="Genomic_DNA"/>
</dbReference>
<feature type="non-terminal residue" evidence="1">
    <location>
        <position position="144"/>
    </location>
</feature>
<proteinExistence type="predicted"/>
<gene>
    <name evidence="1" type="ORF">N1032_28040</name>
</gene>
<protein>
    <submittedName>
        <fullName evidence="1">Uncharacterized protein</fullName>
    </submittedName>
</protein>
<evidence type="ECO:0000313" key="1">
    <source>
        <dbReference type="EMBL" id="MCS5737588.1"/>
    </source>
</evidence>
<keyword evidence="2" id="KW-1185">Reference proteome</keyword>
<dbReference type="Proteomes" id="UP001165586">
    <property type="component" value="Unassembled WGS sequence"/>
</dbReference>
<accession>A0ABT2HCG6</accession>
<comment type="caution">
    <text evidence="1">The sequence shown here is derived from an EMBL/GenBank/DDBJ whole genome shotgun (WGS) entry which is preliminary data.</text>
</comment>